<reference evidence="5 6" key="1">
    <citation type="submission" date="2020-09" db="EMBL/GenBank/DDBJ databases">
        <title>Echinicola sp. CAU 1574 isolated from sand of Sido Beach.</title>
        <authorList>
            <person name="Kim W."/>
        </authorList>
    </citation>
    <scope>NUCLEOTIDE SEQUENCE [LARGE SCALE GENOMIC DNA]</scope>
    <source>
        <strain evidence="5 6">CAU 1574</strain>
    </source>
</reference>
<evidence type="ECO:0000256" key="3">
    <source>
        <dbReference type="ARBA" id="ARBA00012865"/>
    </source>
</evidence>
<dbReference type="EC" id="3.5.2.6" evidence="3"/>
<gene>
    <name evidence="5" type="ORF">IFO69_00195</name>
</gene>
<proteinExistence type="inferred from homology"/>
<comment type="similarity">
    <text evidence="2">Belongs to the class-A beta-lactamase family.</text>
</comment>
<name>A0ABR9AEU3_9BACT</name>
<keyword evidence="6" id="KW-1185">Reference proteome</keyword>
<dbReference type="Pfam" id="PF13354">
    <property type="entry name" value="Beta-lactamase2"/>
    <property type="match status" value="1"/>
</dbReference>
<evidence type="ECO:0000313" key="5">
    <source>
        <dbReference type="EMBL" id="MBD8487153.1"/>
    </source>
</evidence>
<dbReference type="GO" id="GO:0016787">
    <property type="term" value="F:hydrolase activity"/>
    <property type="evidence" value="ECO:0007669"/>
    <property type="project" value="UniProtKB-KW"/>
</dbReference>
<protein>
    <recommendedName>
        <fullName evidence="3">beta-lactamase</fullName>
        <ecNumber evidence="3">3.5.2.6</ecNumber>
    </recommendedName>
</protein>
<dbReference type="InterPro" id="IPR012338">
    <property type="entry name" value="Beta-lactam/transpept-like"/>
</dbReference>
<dbReference type="RefSeq" id="WP_192006941.1">
    <property type="nucleotide sequence ID" value="NZ_JACYTQ010000001.1"/>
</dbReference>
<dbReference type="InterPro" id="IPR045155">
    <property type="entry name" value="Beta-lactam_cat"/>
</dbReference>
<organism evidence="5 6">
    <name type="scientific">Echinicola arenosa</name>
    <dbReference type="NCBI Taxonomy" id="2774144"/>
    <lineage>
        <taxon>Bacteria</taxon>
        <taxon>Pseudomonadati</taxon>
        <taxon>Bacteroidota</taxon>
        <taxon>Cytophagia</taxon>
        <taxon>Cytophagales</taxon>
        <taxon>Cyclobacteriaceae</taxon>
        <taxon>Echinicola</taxon>
    </lineage>
</organism>
<dbReference type="PANTHER" id="PTHR35333:SF3">
    <property type="entry name" value="BETA-LACTAMASE-TYPE TRANSPEPTIDASE FOLD CONTAINING PROTEIN"/>
    <property type="match status" value="1"/>
</dbReference>
<accession>A0ABR9AEU3</accession>
<evidence type="ECO:0000259" key="4">
    <source>
        <dbReference type="Pfam" id="PF13354"/>
    </source>
</evidence>
<dbReference type="Proteomes" id="UP000647133">
    <property type="component" value="Unassembled WGS sequence"/>
</dbReference>
<feature type="domain" description="Beta-lactamase class A catalytic" evidence="4">
    <location>
        <begin position="46"/>
        <end position="261"/>
    </location>
</feature>
<evidence type="ECO:0000256" key="2">
    <source>
        <dbReference type="ARBA" id="ARBA00009009"/>
    </source>
</evidence>
<dbReference type="SUPFAM" id="SSF56601">
    <property type="entry name" value="beta-lactamase/transpeptidase-like"/>
    <property type="match status" value="1"/>
</dbReference>
<keyword evidence="5" id="KW-0378">Hydrolase</keyword>
<dbReference type="EMBL" id="JACYTQ010000001">
    <property type="protein sequence ID" value="MBD8487153.1"/>
    <property type="molecule type" value="Genomic_DNA"/>
</dbReference>
<evidence type="ECO:0000313" key="6">
    <source>
        <dbReference type="Proteomes" id="UP000647133"/>
    </source>
</evidence>
<evidence type="ECO:0000256" key="1">
    <source>
        <dbReference type="ARBA" id="ARBA00001526"/>
    </source>
</evidence>
<dbReference type="PANTHER" id="PTHR35333">
    <property type="entry name" value="BETA-LACTAMASE"/>
    <property type="match status" value="1"/>
</dbReference>
<sequence>MKKISILTILMVAMGLTLVKAQNLKLDKKLQEKLKPLISQFHGTAGIYVEHLPSGKYAAINADTIFPTASIVKIPILVGVFQKIADGELEYHQPMVYHDSIQYGGSGLMQFFKDSTVTDLSTLLALMISYSDNTTSLWNQALAGSGETINPILSSYGFEFTRVNSRTEGREENWRQYGWGQTTPKEMATLLKMIRKGEIVNRAASERMYRLMTNIYYDDYALSQIPPYIQTASKQGMVNASRSELVMVNAPHGDYVFYIATKNNEDKSWKPDNESWVLARKVSALLWEYFEPKYEWRPAQGIGDFQEGLSY</sequence>
<dbReference type="InterPro" id="IPR000871">
    <property type="entry name" value="Beta-lactam_class-A"/>
</dbReference>
<comment type="caution">
    <text evidence="5">The sequence shown here is derived from an EMBL/GenBank/DDBJ whole genome shotgun (WGS) entry which is preliminary data.</text>
</comment>
<dbReference type="Gene3D" id="3.40.710.10">
    <property type="entry name" value="DD-peptidase/beta-lactamase superfamily"/>
    <property type="match status" value="1"/>
</dbReference>
<comment type="catalytic activity">
    <reaction evidence="1">
        <text>a beta-lactam + H2O = a substituted beta-amino acid</text>
        <dbReference type="Rhea" id="RHEA:20401"/>
        <dbReference type="ChEBI" id="CHEBI:15377"/>
        <dbReference type="ChEBI" id="CHEBI:35627"/>
        <dbReference type="ChEBI" id="CHEBI:140347"/>
        <dbReference type="EC" id="3.5.2.6"/>
    </reaction>
</comment>